<dbReference type="Gene3D" id="3.40.190.10">
    <property type="entry name" value="Periplasmic binding protein-like II"/>
    <property type="match status" value="1"/>
</dbReference>
<organism evidence="1">
    <name type="scientific">Pseudomonas putida (strain W619)</name>
    <dbReference type="NCBI Taxonomy" id="390235"/>
    <lineage>
        <taxon>Bacteria</taxon>
        <taxon>Pseudomonadati</taxon>
        <taxon>Pseudomonadota</taxon>
        <taxon>Gammaproteobacteria</taxon>
        <taxon>Pseudomonadales</taxon>
        <taxon>Pseudomonadaceae</taxon>
        <taxon>Pseudomonas</taxon>
    </lineage>
</organism>
<accession>B1JA14</accession>
<protein>
    <submittedName>
        <fullName evidence="1">Transcriptional regulator, LysR family</fullName>
    </submittedName>
</protein>
<dbReference type="AlphaFoldDB" id="B1JA14"/>
<dbReference type="KEGG" id="ppw:PputW619_3082"/>
<proteinExistence type="predicted"/>
<dbReference type="SUPFAM" id="SSF53850">
    <property type="entry name" value="Periplasmic binding protein-like II"/>
    <property type="match status" value="1"/>
</dbReference>
<gene>
    <name evidence="1" type="ordered locus">PputW619_3082</name>
</gene>
<reference evidence="1" key="1">
    <citation type="submission" date="2008-02" db="EMBL/GenBank/DDBJ databases">
        <title>Complete sequence of Psuedomonas putida W619.</title>
        <authorList>
            <consortium name="US DOE Joint Genome Institute"/>
            <person name="Copeland A."/>
            <person name="Lucas S."/>
            <person name="Lapidus A."/>
            <person name="Barry K."/>
            <person name="Detter J.C."/>
            <person name="Glavina del Rio T."/>
            <person name="Dalin E."/>
            <person name="Tice H."/>
            <person name="Pitluck S."/>
            <person name="Chain P."/>
            <person name="Malfatti S."/>
            <person name="Shin M."/>
            <person name="Vergez L."/>
            <person name="Schmutz J."/>
            <person name="Larimer F."/>
            <person name="Land M."/>
            <person name="Hauser L."/>
            <person name="Kyrpides N."/>
            <person name="Kim E."/>
            <person name="Taghavi S."/>
            <person name="Vangronsveld D."/>
            <person name="van der Lelie D."/>
            <person name="Richardson P."/>
        </authorList>
    </citation>
    <scope>NUCLEOTIDE SEQUENCE</scope>
    <source>
        <strain evidence="1">W619</strain>
    </source>
</reference>
<dbReference type="EMBL" id="CP000949">
    <property type="protein sequence ID" value="ACA73572.1"/>
    <property type="molecule type" value="Genomic_DNA"/>
</dbReference>
<sequence>MMFEQYRLAPPENILECSAGIIFCELARATDVISYWPLRMLDYVNRTDQGLEILNLEEQVPALNISLVYRNQELLTREARLLADELEYVFINPRAPKYNDDYC</sequence>
<name>B1JA14_PSEPW</name>
<dbReference type="HOGENOM" id="CLU_2261402_0_0_6"/>
<evidence type="ECO:0000313" key="1">
    <source>
        <dbReference type="EMBL" id="ACA73572.1"/>
    </source>
</evidence>